<keyword evidence="3" id="KW-1185">Reference proteome</keyword>
<reference evidence="2 3" key="1">
    <citation type="submission" date="2019-09" db="EMBL/GenBank/DDBJ databases">
        <title>Draft genome of the ectomycorrhizal ascomycete Sphaerosporella brunnea.</title>
        <authorList>
            <consortium name="DOE Joint Genome Institute"/>
            <person name="Benucci G.M."/>
            <person name="Marozzi G."/>
            <person name="Antonielli L."/>
            <person name="Sanchez S."/>
            <person name="Marco P."/>
            <person name="Wang X."/>
            <person name="Falini L.B."/>
            <person name="Barry K."/>
            <person name="Haridas S."/>
            <person name="Lipzen A."/>
            <person name="Labutti K."/>
            <person name="Grigoriev I.V."/>
            <person name="Murat C."/>
            <person name="Martin F."/>
            <person name="Albertini E."/>
            <person name="Donnini D."/>
            <person name="Bonito G."/>
        </authorList>
    </citation>
    <scope>NUCLEOTIDE SEQUENCE [LARGE SCALE GENOMIC DNA]</scope>
    <source>
        <strain evidence="2 3">Sb_GMNB300</strain>
    </source>
</reference>
<dbReference type="Proteomes" id="UP000326924">
    <property type="component" value="Unassembled WGS sequence"/>
</dbReference>
<comment type="caution">
    <text evidence="2">The sequence shown here is derived from an EMBL/GenBank/DDBJ whole genome shotgun (WGS) entry which is preliminary data.</text>
</comment>
<feature type="region of interest" description="Disordered" evidence="1">
    <location>
        <begin position="92"/>
        <end position="132"/>
    </location>
</feature>
<dbReference type="OrthoDB" id="5374395at2759"/>
<feature type="compositionally biased region" description="Gly residues" evidence="1">
    <location>
        <begin position="176"/>
        <end position="185"/>
    </location>
</feature>
<accession>A0A5J5F5I7</accession>
<gene>
    <name evidence="2" type="ORF">FN846DRAFT_935215</name>
</gene>
<sequence>MAPKPLSTTIRTSRSTAKPAIYAVHAGPQRGVHLLSAEPLPPQTQYLYRHPINVHRTFLTVTGDFLRRRFDSIEAAVKWIDERDRERELSEALAGTSLSASTPTVATTTTTTTTTTNAIPPSSSSSSRATEAQVATMVAELATLRASELVTTHSPHSRQRRASDPVYKYTSKSGGISKGGGGGGGGEKKKVVAVRGKYGMSHLGVRNREFLYSLVGPGEEASRMAEERGRAMKGVDKMEGIRANESAISDGDDMEIEEEL</sequence>
<dbReference type="EMBL" id="VXIS01000033">
    <property type="protein sequence ID" value="KAA8911666.1"/>
    <property type="molecule type" value="Genomic_DNA"/>
</dbReference>
<dbReference type="AlphaFoldDB" id="A0A5J5F5I7"/>
<feature type="region of interest" description="Disordered" evidence="1">
    <location>
        <begin position="150"/>
        <end position="188"/>
    </location>
</feature>
<organism evidence="2 3">
    <name type="scientific">Sphaerosporella brunnea</name>
    <dbReference type="NCBI Taxonomy" id="1250544"/>
    <lineage>
        <taxon>Eukaryota</taxon>
        <taxon>Fungi</taxon>
        <taxon>Dikarya</taxon>
        <taxon>Ascomycota</taxon>
        <taxon>Pezizomycotina</taxon>
        <taxon>Pezizomycetes</taxon>
        <taxon>Pezizales</taxon>
        <taxon>Pyronemataceae</taxon>
        <taxon>Sphaerosporella</taxon>
    </lineage>
</organism>
<feature type="compositionally biased region" description="Low complexity" evidence="1">
    <location>
        <begin position="96"/>
        <end position="130"/>
    </location>
</feature>
<evidence type="ECO:0000256" key="1">
    <source>
        <dbReference type="SAM" id="MobiDB-lite"/>
    </source>
</evidence>
<proteinExistence type="predicted"/>
<name>A0A5J5F5I7_9PEZI</name>
<evidence type="ECO:0000313" key="3">
    <source>
        <dbReference type="Proteomes" id="UP000326924"/>
    </source>
</evidence>
<protein>
    <submittedName>
        <fullName evidence="2">Uncharacterized protein</fullName>
    </submittedName>
</protein>
<evidence type="ECO:0000313" key="2">
    <source>
        <dbReference type="EMBL" id="KAA8911666.1"/>
    </source>
</evidence>
<dbReference type="InParanoid" id="A0A5J5F5I7"/>